<dbReference type="PATRIC" id="fig|1217659.3.peg.2133"/>
<feature type="signal peptide" evidence="1">
    <location>
        <begin position="1"/>
        <end position="22"/>
    </location>
</feature>
<proteinExistence type="predicted"/>
<feature type="chain" id="PRO_5004143242" description="DUF4177 domain-containing protein" evidence="1">
    <location>
        <begin position="23"/>
        <end position="156"/>
    </location>
</feature>
<evidence type="ECO:0000256" key="1">
    <source>
        <dbReference type="SAM" id="SignalP"/>
    </source>
</evidence>
<name>N9GJB7_ACIHA</name>
<sequence length="156" mass="18417">MRYFILKSFLILSFLFTSSCKNTGTTEQGNYFYTVIDKYFGEYGPREKVWINKPVNKYAIAEVEKSKLSLNDFEIIQKRLENDGWKLISSHDGFFEYCLDKKIYMGVLYPIKKKHYGYDGEEIRYENINEWSIGLSYNDAGVKHCIRDEIPVINLD</sequence>
<keyword evidence="3" id="KW-1185">Reference proteome</keyword>
<protein>
    <recommendedName>
        <fullName evidence="4">DUF4177 domain-containing protein</fullName>
    </recommendedName>
</protein>
<dbReference type="PROSITE" id="PS51257">
    <property type="entry name" value="PROKAR_LIPOPROTEIN"/>
    <property type="match status" value="1"/>
</dbReference>
<dbReference type="EMBL" id="APQQ01000024">
    <property type="protein sequence ID" value="ENW17224.1"/>
    <property type="molecule type" value="Genomic_DNA"/>
</dbReference>
<gene>
    <name evidence="2" type="ORF">F927_02166</name>
</gene>
<organism evidence="2 3">
    <name type="scientific">Acinetobacter haemolyticus CIP 64.3 = MTCC 9819</name>
    <dbReference type="NCBI Taxonomy" id="1217659"/>
    <lineage>
        <taxon>Bacteria</taxon>
        <taxon>Pseudomonadati</taxon>
        <taxon>Pseudomonadota</taxon>
        <taxon>Gammaproteobacteria</taxon>
        <taxon>Moraxellales</taxon>
        <taxon>Moraxellaceae</taxon>
        <taxon>Acinetobacter</taxon>
    </lineage>
</organism>
<reference evidence="2 3" key="1">
    <citation type="submission" date="2013-02" db="EMBL/GenBank/DDBJ databases">
        <title>The Genome Sequence of Acinetobacter haemolyticus CIP 64.3.</title>
        <authorList>
            <consortium name="The Broad Institute Genome Sequencing Platform"/>
            <consortium name="The Broad Institute Genome Sequencing Center for Infectious Disease"/>
            <person name="Cerqueira G."/>
            <person name="Feldgarden M."/>
            <person name="Courvalin P."/>
            <person name="Perichon B."/>
            <person name="Grillot-Courvalin C."/>
            <person name="Clermont D."/>
            <person name="Rocha E."/>
            <person name="Yoon E.-J."/>
            <person name="Nemec A."/>
            <person name="Walker B."/>
            <person name="Young S.K."/>
            <person name="Zeng Q."/>
            <person name="Gargeya S."/>
            <person name="Fitzgerald M."/>
            <person name="Haas B."/>
            <person name="Abouelleil A."/>
            <person name="Alvarado L."/>
            <person name="Arachchi H.M."/>
            <person name="Berlin A.M."/>
            <person name="Chapman S.B."/>
            <person name="Dewar J."/>
            <person name="Goldberg J."/>
            <person name="Griggs A."/>
            <person name="Gujja S."/>
            <person name="Hansen M."/>
            <person name="Howarth C."/>
            <person name="Imamovic A."/>
            <person name="Larimer J."/>
            <person name="McCowan C."/>
            <person name="Murphy C."/>
            <person name="Neiman D."/>
            <person name="Pearson M."/>
            <person name="Priest M."/>
            <person name="Roberts A."/>
            <person name="Saif S."/>
            <person name="Shea T."/>
            <person name="Sisk P."/>
            <person name="Sykes S."/>
            <person name="Wortman J."/>
            <person name="Nusbaum C."/>
            <person name="Birren B."/>
        </authorList>
    </citation>
    <scope>NUCLEOTIDE SEQUENCE [LARGE SCALE GENOMIC DNA]</scope>
    <source>
        <strain evidence="2 3">CIP 64.3</strain>
    </source>
</reference>
<keyword evidence="1" id="KW-0732">Signal</keyword>
<comment type="caution">
    <text evidence="2">The sequence shown here is derived from an EMBL/GenBank/DDBJ whole genome shotgun (WGS) entry which is preliminary data.</text>
</comment>
<accession>N9GJB7</accession>
<dbReference type="AlphaFoldDB" id="N9GJB7"/>
<evidence type="ECO:0000313" key="3">
    <source>
        <dbReference type="Proteomes" id="UP000017667"/>
    </source>
</evidence>
<dbReference type="RefSeq" id="WP_005082486.1">
    <property type="nucleotide sequence ID" value="NZ_ASYX01000111.1"/>
</dbReference>
<evidence type="ECO:0008006" key="4">
    <source>
        <dbReference type="Google" id="ProtNLM"/>
    </source>
</evidence>
<evidence type="ECO:0000313" key="2">
    <source>
        <dbReference type="EMBL" id="ENW17224.1"/>
    </source>
</evidence>
<dbReference type="HOGENOM" id="CLU_143287_1_0_6"/>
<dbReference type="Proteomes" id="UP000017667">
    <property type="component" value="Unassembled WGS sequence"/>
</dbReference>